<accession>R4YZG7</accession>
<feature type="transmembrane region" description="Helical" evidence="1">
    <location>
        <begin position="349"/>
        <end position="368"/>
    </location>
</feature>
<feature type="transmembrane region" description="Helical" evidence="1">
    <location>
        <begin position="642"/>
        <end position="665"/>
    </location>
</feature>
<feature type="transmembrane region" description="Helical" evidence="1">
    <location>
        <begin position="374"/>
        <end position="406"/>
    </location>
</feature>
<dbReference type="Proteomes" id="UP000018291">
    <property type="component" value="Unassembled WGS sequence"/>
</dbReference>
<feature type="transmembrane region" description="Helical" evidence="1">
    <location>
        <begin position="315"/>
        <end position="337"/>
    </location>
</feature>
<dbReference type="AlphaFoldDB" id="R4YZG7"/>
<feature type="transmembrane region" description="Helical" evidence="1">
    <location>
        <begin position="677"/>
        <end position="700"/>
    </location>
</feature>
<keyword evidence="1" id="KW-0472">Membrane</keyword>
<evidence type="ECO:0000313" key="3">
    <source>
        <dbReference type="Proteomes" id="UP000018291"/>
    </source>
</evidence>
<evidence type="ECO:0000313" key="2">
    <source>
        <dbReference type="EMBL" id="CCM62431.1"/>
    </source>
</evidence>
<organism evidence="2 3">
    <name type="scientific">Candidatus Neomicrothrix parvicella RN1</name>
    <dbReference type="NCBI Taxonomy" id="1229780"/>
    <lineage>
        <taxon>Bacteria</taxon>
        <taxon>Bacillati</taxon>
        <taxon>Actinomycetota</taxon>
        <taxon>Acidimicrobiia</taxon>
        <taxon>Acidimicrobiales</taxon>
        <taxon>Microthrixaceae</taxon>
        <taxon>Candidatus Neomicrothrix</taxon>
    </lineage>
</organism>
<keyword evidence="3" id="KW-1185">Reference proteome</keyword>
<keyword evidence="1" id="KW-0812">Transmembrane</keyword>
<protein>
    <recommendedName>
        <fullName evidence="4">Permease</fullName>
    </recommendedName>
</protein>
<reference evidence="2 3" key="1">
    <citation type="journal article" date="2013" name="ISME J.">
        <title>Metabolic model for the filamentous 'Candidatus Microthrix parvicella' based on genomic and metagenomic analyses.</title>
        <authorList>
            <person name="Jon McIlroy S."/>
            <person name="Kristiansen R."/>
            <person name="Albertsen M."/>
            <person name="Michael Karst S."/>
            <person name="Rossetti S."/>
            <person name="Lund Nielsen J."/>
            <person name="Tandoi V."/>
            <person name="James Seviour R."/>
            <person name="Nielsen P.H."/>
        </authorList>
    </citation>
    <scope>NUCLEOTIDE SEQUENCE [LARGE SCALE GENOMIC DNA]</scope>
    <source>
        <strain evidence="2 3">RN1</strain>
    </source>
</reference>
<dbReference type="EMBL" id="CANL01000003">
    <property type="protein sequence ID" value="CCM62431.1"/>
    <property type="molecule type" value="Genomic_DNA"/>
</dbReference>
<comment type="caution">
    <text evidence="2">The sequence shown here is derived from an EMBL/GenBank/DDBJ whole genome shotgun (WGS) entry which is preliminary data.</text>
</comment>
<evidence type="ECO:0008006" key="4">
    <source>
        <dbReference type="Google" id="ProtNLM"/>
    </source>
</evidence>
<evidence type="ECO:0000256" key="1">
    <source>
        <dbReference type="SAM" id="Phobius"/>
    </source>
</evidence>
<gene>
    <name evidence="2" type="ORF">BN381_110097</name>
</gene>
<name>R4YZG7_9ACTN</name>
<dbReference type="STRING" id="1229780.BN381_110097"/>
<sequence length="705" mass="73660">MIRVVAKLAGRVAVSHRGGQRGRAWLVVIAVGVFTAATWCAAGFWSASQRNEVRDRARMPVVSFSNDGVGVPMVEDSLPILDGRQFEIHWLGADAESVPAEFGGRLPAPGKGFVSPGLLEASGGVSGFHERFGVGVDEHSGDVRWDRVTAFAEEFLAFATLPEGLVLPEARVAGQQHFLVGFDAEELGAGLPTGFQTPSGLVAVPHSLDERLPSPSQALTGALFGLLIPGLLVLGLGLSAHSTLRAQRSDALVYLGAGPNSLDVFDAAEATVLSVPVALVVSAMMWGVLGVPTTLPSGSVEYLPGDLRPGAGPSGVALVLVLLVPVAVGALMPKVTAWRTRRKQRTVKLGGLVLLLVPVAVSAASTLIPPQARALRFVAVLASVVSVVPLVAVAVLPWLGTLLVVPDRVARLLAGRRFQWGDKRGSDLIRITTLTVVAVVVVSSINLLADSAALEESSSRSGIVTIDTFAEVDQAAFTEFDARVPGAPIGAVVDGQVFVANCEQLAALVDVSAQGCATNPERFMNEVNRSESRRFETYTIGNPPPDRPVGQMIARVDSDSRAHALQANANAMFGPSSVLGWEYLGPNPITGWISPLGAAAVGLFGVAVALLIANTIRFPSQSDQSLVWLAAPAPTRRAVLRWGLHSAVLFGVLLGSGYGIIAVSAGTPGEITQLDHVSLAITAITCGIAISAIVETSLWARARKP</sequence>
<feature type="transmembrane region" description="Helical" evidence="1">
    <location>
        <begin position="24"/>
        <end position="45"/>
    </location>
</feature>
<feature type="transmembrane region" description="Helical" evidence="1">
    <location>
        <begin position="592"/>
        <end position="613"/>
    </location>
</feature>
<feature type="transmembrane region" description="Helical" evidence="1">
    <location>
        <begin position="272"/>
        <end position="295"/>
    </location>
</feature>
<dbReference type="eggNOG" id="COG0577">
    <property type="taxonomic scope" value="Bacteria"/>
</dbReference>
<feature type="transmembrane region" description="Helical" evidence="1">
    <location>
        <begin position="218"/>
        <end position="238"/>
    </location>
</feature>
<keyword evidence="1" id="KW-1133">Transmembrane helix</keyword>
<dbReference type="HOGENOM" id="CLU_391143_0_0_11"/>
<feature type="transmembrane region" description="Helical" evidence="1">
    <location>
        <begin position="427"/>
        <end position="449"/>
    </location>
</feature>
<proteinExistence type="predicted"/>